<dbReference type="PROSITE" id="PS51746">
    <property type="entry name" value="PPM_2"/>
    <property type="match status" value="1"/>
</dbReference>
<dbReference type="PANTHER" id="PTHR47992">
    <property type="entry name" value="PROTEIN PHOSPHATASE"/>
    <property type="match status" value="1"/>
</dbReference>
<reference evidence="4" key="2">
    <citation type="journal article" date="2019" name="Int. J. Syst. Evol. Microbiol.">
        <title>The Global Catalogue of Microorganisms (GCM) 10K type strain sequencing project: providing services to taxonomists for standard genome sequencing and annotation.</title>
        <authorList>
            <consortium name="The Broad Institute Genomics Platform"/>
            <consortium name="The Broad Institute Genome Sequencing Center for Infectious Disease"/>
            <person name="Wu L."/>
            <person name="Ma J."/>
        </authorList>
    </citation>
    <scope>NUCLEOTIDE SEQUENCE [LARGE SCALE GENOMIC DNA]</scope>
    <source>
        <strain evidence="4">JCM 18961</strain>
    </source>
</reference>
<evidence type="ECO:0000313" key="4">
    <source>
        <dbReference type="Proteomes" id="UP001500556"/>
    </source>
</evidence>
<dbReference type="InterPro" id="IPR036457">
    <property type="entry name" value="PPM-type-like_dom_sf"/>
</dbReference>
<proteinExistence type="predicted"/>
<dbReference type="SMART" id="SM00331">
    <property type="entry name" value="PP2C_SIG"/>
    <property type="match status" value="1"/>
</dbReference>
<reference evidence="3" key="1">
    <citation type="journal article" date="2014" name="Int. J. Syst. Evol. Microbiol.">
        <title>Complete genome of a new Firmicutes species belonging to the dominant human colonic microbiota ('Ruminococcus bicirculans') reveals two chromosomes and a selective capacity to utilize plant glucans.</title>
        <authorList>
            <consortium name="NISC Comparative Sequencing Program"/>
            <person name="Wegmann U."/>
            <person name="Louis P."/>
            <person name="Goesmann A."/>
            <person name="Henrissat B."/>
            <person name="Duncan S.H."/>
            <person name="Flint H.J."/>
        </authorList>
    </citation>
    <scope>NUCLEOTIDE SEQUENCE</scope>
    <source>
        <strain evidence="3">JCM 18961</strain>
    </source>
</reference>
<dbReference type="InterPro" id="IPR001932">
    <property type="entry name" value="PPM-type_phosphatase-like_dom"/>
</dbReference>
<accession>A0ABP8XUN3</accession>
<sequence>MSTREVHLSGLALRVGAATDVGRVRGHNEDDLTTDGAVFAVADGMGGHAAGEVASAIVVECLRGLSERTVLVRDDLVAALTEANARILRSVARHPEQTGMGTTAAGLAVVSAGGSTHWAVFNVGDSRVYRFVDGRLQLVTVDHSEVRELVDAGLITEAEAARHPLRNVVTRSLGADTMPAVDLWVFPPHVGERFIICSDGLNGELGDREIAAVLAEHDDPGSAATALVEAAVDAGGRDNVTVVVVALDRRDDDADDLDVDTAPRSEVRRTAT</sequence>
<gene>
    <name evidence="2" type="ORF">GCM10025782_08270</name>
    <name evidence="3" type="ORF">GCM10025782_08420</name>
</gene>
<dbReference type="SMART" id="SM00332">
    <property type="entry name" value="PP2Cc"/>
    <property type="match status" value="1"/>
</dbReference>
<keyword evidence="4" id="KW-1185">Reference proteome</keyword>
<dbReference type="RefSeq" id="WP_345501383.1">
    <property type="nucleotide sequence ID" value="NZ_BAABLO010000001.1"/>
</dbReference>
<dbReference type="CDD" id="cd00143">
    <property type="entry name" value="PP2Cc"/>
    <property type="match status" value="1"/>
</dbReference>
<comment type="caution">
    <text evidence="3">The sequence shown here is derived from an EMBL/GenBank/DDBJ whole genome shotgun (WGS) entry which is preliminary data.</text>
</comment>
<evidence type="ECO:0000259" key="1">
    <source>
        <dbReference type="PROSITE" id="PS51746"/>
    </source>
</evidence>
<dbReference type="InterPro" id="IPR015655">
    <property type="entry name" value="PP2C"/>
</dbReference>
<dbReference type="Pfam" id="PF13672">
    <property type="entry name" value="PP2C_2"/>
    <property type="match status" value="1"/>
</dbReference>
<dbReference type="SUPFAM" id="SSF81606">
    <property type="entry name" value="PP2C-like"/>
    <property type="match status" value="1"/>
</dbReference>
<feature type="domain" description="PPM-type phosphatase" evidence="1">
    <location>
        <begin position="14"/>
        <end position="247"/>
    </location>
</feature>
<evidence type="ECO:0000313" key="2">
    <source>
        <dbReference type="EMBL" id="GAA4714256.1"/>
    </source>
</evidence>
<protein>
    <recommendedName>
        <fullName evidence="1">PPM-type phosphatase domain-containing protein</fullName>
    </recommendedName>
</protein>
<reference evidence="3" key="3">
    <citation type="submission" date="2023-12" db="EMBL/GenBank/DDBJ databases">
        <authorList>
            <person name="Sun Q."/>
            <person name="Inoue M."/>
        </authorList>
    </citation>
    <scope>NUCLEOTIDE SEQUENCE</scope>
    <source>
        <strain evidence="3">JCM 18961</strain>
    </source>
</reference>
<dbReference type="EMBL" id="BAABLO010000002">
    <property type="protein sequence ID" value="GAA4714402.1"/>
    <property type="molecule type" value="Genomic_DNA"/>
</dbReference>
<evidence type="ECO:0000313" key="3">
    <source>
        <dbReference type="EMBL" id="GAA4714402.1"/>
    </source>
</evidence>
<organism evidence="3 4">
    <name type="scientific">Pedococcus ginsenosidimutans</name>
    <dbReference type="NCBI Taxonomy" id="490570"/>
    <lineage>
        <taxon>Bacteria</taxon>
        <taxon>Bacillati</taxon>
        <taxon>Actinomycetota</taxon>
        <taxon>Actinomycetes</taxon>
        <taxon>Micrococcales</taxon>
        <taxon>Intrasporangiaceae</taxon>
        <taxon>Pedococcus</taxon>
    </lineage>
</organism>
<dbReference type="Gene3D" id="3.60.40.10">
    <property type="entry name" value="PPM-type phosphatase domain"/>
    <property type="match status" value="1"/>
</dbReference>
<dbReference type="Proteomes" id="UP001500556">
    <property type="component" value="Unassembled WGS sequence"/>
</dbReference>
<dbReference type="EMBL" id="BAABLO010000001">
    <property type="protein sequence ID" value="GAA4714256.1"/>
    <property type="molecule type" value="Genomic_DNA"/>
</dbReference>
<name>A0ABP8XUN3_9MICO</name>